<evidence type="ECO:0000313" key="4">
    <source>
        <dbReference type="Proteomes" id="UP000078284"/>
    </source>
</evidence>
<evidence type="ECO:0000313" key="2">
    <source>
        <dbReference type="Araport" id="AT1G21280"/>
    </source>
</evidence>
<name>A0A178W671_ARATH</name>
<evidence type="ECO:0000259" key="1">
    <source>
        <dbReference type="Pfam" id="PF14244"/>
    </source>
</evidence>
<feature type="domain" description="Retrotransposon Copia-like N-terminal" evidence="1">
    <location>
        <begin position="26"/>
        <end position="70"/>
    </location>
</feature>
<dbReference type="EMBL" id="LUHQ01000001">
    <property type="protein sequence ID" value="OAP13967.1"/>
    <property type="molecule type" value="Genomic_DNA"/>
</dbReference>
<dbReference type="SMR" id="A0A178W671"/>
<dbReference type="GeneID" id="838724"/>
<protein>
    <recommendedName>
        <fullName evidence="1">Retrotransposon Copia-like N-terminal domain-containing protein</fullName>
    </recommendedName>
</protein>
<dbReference type="AlphaFoldDB" id="A0A178W671"/>
<dbReference type="DNASU" id="838724"/>
<dbReference type="InterPro" id="IPR029472">
    <property type="entry name" value="Copia-like_N"/>
</dbReference>
<dbReference type="Proteomes" id="UP000078284">
    <property type="component" value="Chromosome 1"/>
</dbReference>
<sequence>MAETIKSVSPTSDPDSPYYLPPDIHHPSDFSIQKLSKDEDNYVAWKIRFRSFLRVTKKFGFIDGTLPKPDPFSPLYQPWEQCNAMVMYWLMNSMTDKLLESVMYAETAHKMWEDLRRVFVPCVDLKIYQLRRRLATLRQGGDSVEEYFGKLSKVWMELSEYAPIPECKCGGCNCECTKRAEEAREKEQRYEFLMGLKLNQGFEAVTTKIMFQKPPPSLHEAFAMVKDAESMMKWYSR</sequence>
<proteinExistence type="predicted"/>
<dbReference type="PANTHER" id="PTHR37610">
    <property type="entry name" value="CCHC-TYPE DOMAIN-CONTAINING PROTEIN"/>
    <property type="match status" value="1"/>
</dbReference>
<dbReference type="OMA" id="RYAFLMG"/>
<accession>A0A178W671</accession>
<organism evidence="3 4">
    <name type="scientific">Arabidopsis thaliana</name>
    <name type="common">Mouse-ear cress</name>
    <dbReference type="NCBI Taxonomy" id="3702"/>
    <lineage>
        <taxon>Eukaryota</taxon>
        <taxon>Viridiplantae</taxon>
        <taxon>Streptophyta</taxon>
        <taxon>Embryophyta</taxon>
        <taxon>Tracheophyta</taxon>
        <taxon>Spermatophyta</taxon>
        <taxon>Magnoliopsida</taxon>
        <taxon>eudicotyledons</taxon>
        <taxon>Gunneridae</taxon>
        <taxon>Pentapetalae</taxon>
        <taxon>rosids</taxon>
        <taxon>malvids</taxon>
        <taxon>Brassicales</taxon>
        <taxon>Brassicaceae</taxon>
        <taxon>Camelineae</taxon>
        <taxon>Arabidopsis</taxon>
    </lineage>
</organism>
<dbReference type="Araport" id="AT1G21280"/>
<dbReference type="KEGG" id="ath:AT1G21280"/>
<gene>
    <name evidence="2" type="ordered locus">At1g21280</name>
    <name evidence="3" type="ordered locus">AXX17_At1g22320</name>
</gene>
<reference evidence="4" key="1">
    <citation type="journal article" date="2016" name="Proc. Natl. Acad. Sci. U.S.A.">
        <title>Chromosome-level assembly of Arabidopsis thaliana Ler reveals the extent of translocation and inversion polymorphisms.</title>
        <authorList>
            <person name="Zapata L."/>
            <person name="Ding J."/>
            <person name="Willing E.M."/>
            <person name="Hartwig B."/>
            <person name="Bezdan D."/>
            <person name="Jiao W.B."/>
            <person name="Patel V."/>
            <person name="Velikkakam James G."/>
            <person name="Koornneef M."/>
            <person name="Ossowski S."/>
            <person name="Schneeberger K."/>
        </authorList>
    </citation>
    <scope>NUCLEOTIDE SEQUENCE [LARGE SCALE GENOMIC DNA]</scope>
    <source>
        <strain evidence="4">cv. Landsberg erecta</strain>
    </source>
</reference>
<evidence type="ECO:0000313" key="3">
    <source>
        <dbReference type="EMBL" id="OAP13967.1"/>
    </source>
</evidence>
<dbReference type="PANTHER" id="PTHR37610:SF100">
    <property type="entry name" value="COPIA-LIKE POLYPROTEIN_RETROTRANSPOSON"/>
    <property type="match status" value="1"/>
</dbReference>
<comment type="caution">
    <text evidence="3">The sequence shown here is derived from an EMBL/GenBank/DDBJ whole genome shotgun (WGS) entry which is preliminary data.</text>
</comment>
<dbReference type="Pfam" id="PF14244">
    <property type="entry name" value="Retrotran_gag_3"/>
    <property type="match status" value="1"/>
</dbReference>